<dbReference type="PROSITE" id="PS50887">
    <property type="entry name" value="GGDEF"/>
    <property type="match status" value="1"/>
</dbReference>
<dbReference type="Proteomes" id="UP000567795">
    <property type="component" value="Unassembled WGS sequence"/>
</dbReference>
<dbReference type="InterPro" id="IPR003018">
    <property type="entry name" value="GAF"/>
</dbReference>
<evidence type="ECO:0000259" key="2">
    <source>
        <dbReference type="PROSITE" id="PS50887"/>
    </source>
</evidence>
<dbReference type="SUPFAM" id="SSF55781">
    <property type="entry name" value="GAF domain-like"/>
    <property type="match status" value="1"/>
</dbReference>
<comment type="caution">
    <text evidence="3">The sequence shown here is derived from an EMBL/GenBank/DDBJ whole genome shotgun (WGS) entry which is preliminary data.</text>
</comment>
<dbReference type="SUPFAM" id="SSF55073">
    <property type="entry name" value="Nucleotide cyclase"/>
    <property type="match status" value="1"/>
</dbReference>
<dbReference type="InterPro" id="IPR043128">
    <property type="entry name" value="Rev_trsase/Diguanyl_cyclase"/>
</dbReference>
<dbReference type="InterPro" id="IPR029016">
    <property type="entry name" value="GAF-like_dom_sf"/>
</dbReference>
<evidence type="ECO:0000313" key="3">
    <source>
        <dbReference type="EMBL" id="NYI06126.1"/>
    </source>
</evidence>
<dbReference type="SMART" id="SM00065">
    <property type="entry name" value="GAF"/>
    <property type="match status" value="1"/>
</dbReference>
<proteinExistence type="predicted"/>
<feature type="compositionally biased region" description="Low complexity" evidence="1">
    <location>
        <begin position="431"/>
        <end position="442"/>
    </location>
</feature>
<feature type="domain" description="GGDEF" evidence="2">
    <location>
        <begin position="227"/>
        <end position="358"/>
    </location>
</feature>
<dbReference type="RefSeq" id="WP_312892620.1">
    <property type="nucleotide sequence ID" value="NZ_JACBZD010000001.1"/>
</dbReference>
<dbReference type="InterPro" id="IPR050469">
    <property type="entry name" value="Diguanylate_Cyclase"/>
</dbReference>
<keyword evidence="4" id="KW-1185">Reference proteome</keyword>
<gene>
    <name evidence="3" type="ORF">FHU37_003069</name>
</gene>
<dbReference type="Pfam" id="PF00990">
    <property type="entry name" value="GGDEF"/>
    <property type="match status" value="1"/>
</dbReference>
<dbReference type="InterPro" id="IPR029787">
    <property type="entry name" value="Nucleotide_cyclase"/>
</dbReference>
<dbReference type="Gene3D" id="3.30.70.270">
    <property type="match status" value="1"/>
</dbReference>
<dbReference type="PANTHER" id="PTHR45138">
    <property type="entry name" value="REGULATORY COMPONENTS OF SENSORY TRANSDUCTION SYSTEM"/>
    <property type="match status" value="1"/>
</dbReference>
<dbReference type="GO" id="GO:0052621">
    <property type="term" value="F:diguanylate cyclase activity"/>
    <property type="evidence" value="ECO:0007669"/>
    <property type="project" value="TreeGrafter"/>
</dbReference>
<feature type="region of interest" description="Disordered" evidence="1">
    <location>
        <begin position="426"/>
        <end position="524"/>
    </location>
</feature>
<dbReference type="EMBL" id="JACBZD010000001">
    <property type="protein sequence ID" value="NYI06126.1"/>
    <property type="molecule type" value="Genomic_DNA"/>
</dbReference>
<accession>A0A852ZUR2</accession>
<reference evidence="3 4" key="1">
    <citation type="submission" date="2020-07" db="EMBL/GenBank/DDBJ databases">
        <title>Sequencing the genomes of 1000 actinobacteria strains.</title>
        <authorList>
            <person name="Klenk H.-P."/>
        </authorList>
    </citation>
    <scope>NUCLEOTIDE SEQUENCE [LARGE SCALE GENOMIC DNA]</scope>
    <source>
        <strain evidence="3 4">DSM 42178</strain>
    </source>
</reference>
<dbReference type="CDD" id="cd01949">
    <property type="entry name" value="GGDEF"/>
    <property type="match status" value="1"/>
</dbReference>
<name>A0A852ZUR2_9ACTN</name>
<dbReference type="Gene3D" id="3.30.450.40">
    <property type="match status" value="1"/>
</dbReference>
<evidence type="ECO:0000256" key="1">
    <source>
        <dbReference type="SAM" id="MobiDB-lite"/>
    </source>
</evidence>
<protein>
    <submittedName>
        <fullName evidence="3">Diguanylate cyclase (GGDEF)-like protein</fullName>
    </submittedName>
</protein>
<dbReference type="GO" id="GO:0005886">
    <property type="term" value="C:plasma membrane"/>
    <property type="evidence" value="ECO:0007669"/>
    <property type="project" value="TreeGrafter"/>
</dbReference>
<organism evidence="3 4">
    <name type="scientific">Allostreptomyces psammosilenae</name>
    <dbReference type="NCBI Taxonomy" id="1892865"/>
    <lineage>
        <taxon>Bacteria</taxon>
        <taxon>Bacillati</taxon>
        <taxon>Actinomycetota</taxon>
        <taxon>Actinomycetes</taxon>
        <taxon>Kitasatosporales</taxon>
        <taxon>Streptomycetaceae</taxon>
        <taxon>Allostreptomyces</taxon>
    </lineage>
</organism>
<feature type="region of interest" description="Disordered" evidence="1">
    <location>
        <begin position="370"/>
        <end position="393"/>
    </location>
</feature>
<dbReference type="GO" id="GO:0043709">
    <property type="term" value="P:cell adhesion involved in single-species biofilm formation"/>
    <property type="evidence" value="ECO:0007669"/>
    <property type="project" value="TreeGrafter"/>
</dbReference>
<dbReference type="SMART" id="SM00267">
    <property type="entry name" value="GGDEF"/>
    <property type="match status" value="1"/>
</dbReference>
<evidence type="ECO:0000313" key="4">
    <source>
        <dbReference type="Proteomes" id="UP000567795"/>
    </source>
</evidence>
<dbReference type="PANTHER" id="PTHR45138:SF24">
    <property type="entry name" value="DIGUANYLATE CYCLASE DGCC-RELATED"/>
    <property type="match status" value="1"/>
</dbReference>
<dbReference type="NCBIfam" id="TIGR00254">
    <property type="entry name" value="GGDEF"/>
    <property type="match status" value="1"/>
</dbReference>
<dbReference type="AlphaFoldDB" id="A0A852ZUR2"/>
<dbReference type="Pfam" id="PF01590">
    <property type="entry name" value="GAF"/>
    <property type="match status" value="1"/>
</dbReference>
<dbReference type="GO" id="GO:1902201">
    <property type="term" value="P:negative regulation of bacterial-type flagellum-dependent cell motility"/>
    <property type="evidence" value="ECO:0007669"/>
    <property type="project" value="TreeGrafter"/>
</dbReference>
<dbReference type="InterPro" id="IPR000160">
    <property type="entry name" value="GGDEF_dom"/>
</dbReference>
<sequence length="702" mass="72830">MNPDGRMRALVALAQAMARAHRPEEAVRAAAAQAREALDATMTAISVWERDAGQLRVLVNEGRLAPGEEPEPADEVYPVAHFPQIAEYPSHRWAEAPWPRAWVCCVEDVADGAGPTPGCPPAQHARRIEALRRRGRHSCLVAPILLEGRVWGELYAGRTAEQPVFDQTEADFAALLAGQISAGLAQTERLERIRRLALTDPLTGLANRRAVDTRLEEALQRHRADGTAVAIVVCDVNGLKRVNDERGHEFGDQLLERFGSMLSLCGAELPDSLAARLGGDEFCLLSVGSTSDEVVRVAEDLCRRALSLPGGQGVACGIASTDDPIGPVTAPNRLFRLADAAQYRAKALGARHPVVAGRGQRPDATLSLAEAGGAPAGRGRAGDARGAGRRPAERRRFRGALHNADAGHLLQAALAALDDPGGAVAGGGAAPVGAPGARTPGARGRRGTGEPPGVWGRWGTGGTATATAGAGAGDREPGAEHAAGGPRTGIEDGAVEPERPPAPAPAADPDPDREPGVPVDRSLPRLETLADTVARMVDAAAWWIARVPPRPEGDGRLDAMAYLAGYAVYRQPDASAGALGPGRLPPMLASLFPDTRGPAEPVGPASGMPGAPVLKLADAPRISGAARGGSFLLRSVAAERDAEATAMLAGGHRSAATAGGRNCDGGWLVTVLADQLSLSLAELPGVLRALVAVAITDDARYP</sequence>